<dbReference type="PANTHER" id="PTHR15481:SF0">
    <property type="entry name" value="LD23870P-RELATED"/>
    <property type="match status" value="1"/>
</dbReference>
<dbReference type="PROSITE" id="PS50102">
    <property type="entry name" value="RRM"/>
    <property type="match status" value="1"/>
</dbReference>
<proteinExistence type="predicted"/>
<feature type="compositionally biased region" description="Gly residues" evidence="3">
    <location>
        <begin position="158"/>
        <end position="173"/>
    </location>
</feature>
<feature type="compositionally biased region" description="Basic and acidic residues" evidence="3">
    <location>
        <begin position="194"/>
        <end position="210"/>
    </location>
</feature>
<evidence type="ECO:0000256" key="3">
    <source>
        <dbReference type="SAM" id="MobiDB-lite"/>
    </source>
</evidence>
<dbReference type="InterPro" id="IPR035979">
    <property type="entry name" value="RBD_domain_sf"/>
</dbReference>
<evidence type="ECO:0000313" key="5">
    <source>
        <dbReference type="EMBL" id="KAG9191950.1"/>
    </source>
</evidence>
<dbReference type="AlphaFoldDB" id="A0AAD4NSC2"/>
<dbReference type="Gene3D" id="3.30.70.330">
    <property type="match status" value="1"/>
</dbReference>
<evidence type="ECO:0000256" key="1">
    <source>
        <dbReference type="ARBA" id="ARBA00022884"/>
    </source>
</evidence>
<dbReference type="GO" id="GO:0005737">
    <property type="term" value="C:cytoplasm"/>
    <property type="evidence" value="ECO:0007669"/>
    <property type="project" value="TreeGrafter"/>
</dbReference>
<dbReference type="Pfam" id="PF00076">
    <property type="entry name" value="RRM_1"/>
    <property type="match status" value="1"/>
</dbReference>
<dbReference type="EMBL" id="JAANER010000003">
    <property type="protein sequence ID" value="KAG9191950.1"/>
    <property type="molecule type" value="Genomic_DNA"/>
</dbReference>
<keyword evidence="6" id="KW-1185">Reference proteome</keyword>
<organism evidence="5 6">
    <name type="scientific">Alternaria panax</name>
    <dbReference type="NCBI Taxonomy" id="48097"/>
    <lineage>
        <taxon>Eukaryota</taxon>
        <taxon>Fungi</taxon>
        <taxon>Dikarya</taxon>
        <taxon>Ascomycota</taxon>
        <taxon>Pezizomycotina</taxon>
        <taxon>Dothideomycetes</taxon>
        <taxon>Pleosporomycetidae</taxon>
        <taxon>Pleosporales</taxon>
        <taxon>Pleosporineae</taxon>
        <taxon>Pleosporaceae</taxon>
        <taxon>Alternaria</taxon>
        <taxon>Alternaria sect. Panax</taxon>
    </lineage>
</organism>
<evidence type="ECO:0000259" key="4">
    <source>
        <dbReference type="PROSITE" id="PS50102"/>
    </source>
</evidence>
<dbReference type="GO" id="GO:0000398">
    <property type="term" value="P:mRNA splicing, via spliceosome"/>
    <property type="evidence" value="ECO:0007669"/>
    <property type="project" value="TreeGrafter"/>
</dbReference>
<reference evidence="5" key="1">
    <citation type="submission" date="2021-07" db="EMBL/GenBank/DDBJ databases">
        <title>Genome Resource of American Ginseng Black Spot Pathogen Alternaria panax.</title>
        <authorList>
            <person name="Qiu C."/>
            <person name="Wang W."/>
            <person name="Liu Z."/>
        </authorList>
    </citation>
    <scope>NUCLEOTIDE SEQUENCE</scope>
    <source>
        <strain evidence="5">BNCC115425</strain>
    </source>
</reference>
<dbReference type="SUPFAM" id="SSF54928">
    <property type="entry name" value="RNA-binding domain, RBD"/>
    <property type="match status" value="1"/>
</dbReference>
<dbReference type="PANTHER" id="PTHR15481">
    <property type="entry name" value="RIBONUCLEIC ACID BINDING PROTEIN S1"/>
    <property type="match status" value="1"/>
</dbReference>
<dbReference type="Proteomes" id="UP001199106">
    <property type="component" value="Unassembled WGS sequence"/>
</dbReference>
<evidence type="ECO:0000256" key="2">
    <source>
        <dbReference type="PROSITE-ProRule" id="PRU00176"/>
    </source>
</evidence>
<protein>
    <recommendedName>
        <fullName evidence="4">RRM domain-containing protein</fullName>
    </recommendedName>
</protein>
<comment type="caution">
    <text evidence="5">The sequence shown here is derived from an EMBL/GenBank/DDBJ whole genome shotgun (WGS) entry which is preliminary data.</text>
</comment>
<dbReference type="InterPro" id="IPR000504">
    <property type="entry name" value="RRM_dom"/>
</dbReference>
<accession>A0AAD4NSC2</accession>
<name>A0AAD4NSC2_9PLEO</name>
<evidence type="ECO:0000313" key="6">
    <source>
        <dbReference type="Proteomes" id="UP001199106"/>
    </source>
</evidence>
<keyword evidence="1 2" id="KW-0694">RNA-binding</keyword>
<dbReference type="InterPro" id="IPR012677">
    <property type="entry name" value="Nucleotide-bd_a/b_plait_sf"/>
</dbReference>
<sequence length="307" mass="33733">MSEEATHRTAGRVQEEGAIPVVRHREMGRQHLEAQRRNFGSLLLVQPSYTSTLLSLRQIVVEALTRNVKEEHVREIFGKYGVIKDLKMPMNLIFNINRGIAYILYEEIDEAERAIAKMHDAQLDGAKIQVSIVLPRRRFSQTPPPARRGPPPRDDYDGGYGRGGRGPRGGGPPGAYRPPSMDGPSRYRSPPRRMSPDRGHWGRVDHHGEACRGPLTVGRYPEHHRDEAGEEATAGGTVHQGEEATAVEAGDGEVPVIAPMAATVVAVETADEKRGLSAAILGKACWHLHGHVGAQSEHSFDRVIGNQ</sequence>
<feature type="domain" description="RRM" evidence="4">
    <location>
        <begin position="57"/>
        <end position="135"/>
    </location>
</feature>
<feature type="region of interest" description="Disordered" evidence="3">
    <location>
        <begin position="134"/>
        <end position="218"/>
    </location>
</feature>
<gene>
    <name evidence="5" type="ORF">G6011_10684</name>
</gene>
<dbReference type="SMART" id="SM00360">
    <property type="entry name" value="RRM"/>
    <property type="match status" value="1"/>
</dbReference>
<dbReference type="GO" id="GO:0005654">
    <property type="term" value="C:nucleoplasm"/>
    <property type="evidence" value="ECO:0007669"/>
    <property type="project" value="TreeGrafter"/>
</dbReference>
<dbReference type="GO" id="GO:0003723">
    <property type="term" value="F:RNA binding"/>
    <property type="evidence" value="ECO:0007669"/>
    <property type="project" value="UniProtKB-UniRule"/>
</dbReference>
<dbReference type="GO" id="GO:0061574">
    <property type="term" value="C:ASAP complex"/>
    <property type="evidence" value="ECO:0007669"/>
    <property type="project" value="TreeGrafter"/>
</dbReference>